<evidence type="ECO:0000313" key="4">
    <source>
        <dbReference type="Proteomes" id="UP000186922"/>
    </source>
</evidence>
<dbReference type="EMBL" id="BDGG01000004">
    <property type="protein sequence ID" value="GAU98187.1"/>
    <property type="molecule type" value="Genomic_DNA"/>
</dbReference>
<proteinExistence type="predicted"/>
<dbReference type="InterPro" id="IPR000198">
    <property type="entry name" value="RhoGAP_dom"/>
</dbReference>
<name>A0A1D1VEK6_RAMVA</name>
<feature type="domain" description="Rho-GAP" evidence="2">
    <location>
        <begin position="40"/>
        <end position="232"/>
    </location>
</feature>
<comment type="caution">
    <text evidence="3">The sequence shown here is derived from an EMBL/GenBank/DDBJ whole genome shotgun (WGS) entry which is preliminary data.</text>
</comment>
<dbReference type="SUPFAM" id="SSF48350">
    <property type="entry name" value="GTPase activation domain, GAP"/>
    <property type="match status" value="1"/>
</dbReference>
<dbReference type="FunFam" id="1.10.555.10:FF:000032">
    <property type="entry name" value="Uncharacterized protein, isoform E"/>
    <property type="match status" value="1"/>
</dbReference>
<dbReference type="PANTHER" id="PTHR23179">
    <property type="entry name" value="T-CELL ACTIVATION RHO GTPASE ACTIVATING PROTEIN-RELATED"/>
    <property type="match status" value="1"/>
</dbReference>
<protein>
    <recommendedName>
        <fullName evidence="2">Rho-GAP domain-containing protein</fullName>
    </recommendedName>
</protein>
<gene>
    <name evidence="3" type="primary">RvY_09366-1</name>
    <name evidence="3" type="synonym">RvY_09366.1</name>
    <name evidence="3" type="ORF">RvY_09366</name>
</gene>
<sequence length="486" mass="54663">MTSWTSRVHRRAETMRQAVTNCGHSHDPYPKRFEKVKFGVPLDQVCKTDIPAPLLVLILKINKQGPYKKDVFRAPGHQGNIKKLTHFLQTGRLVNIEHYSVYTIASVLKKFLRKLPGGIFGEQAEDRLFEIVQLSDPNEQRLQAHRLIQGLSVPVQRLLVLLFGTFRVIAMHAENGGVSGMSSEALGVSVAPSFFMSCAGPTTKQISVEDIQRYKMASKIITFLIDNFALGDLFGRENYEYYAKITGRVLRVDDDWIFAFNYPHERLQLATLRINQNRLAHKQSYLQLEALKWGMAMNNEYFSGSDEALGISSDPEGQAVLPKIVTSASDHGSFGQHSSVGPAAYVEKWDVTSVSDGPSTGFAELKEVNNHAEATRSLSFLPIVHERQVARMRTRSEWFLAPVQRSLYDLDIEQSCTSVPTSSCDDRLLNDRSSISCSSHDTSRDNRESPLMSRYATDLSTRTRASWASETERYHPLTLRSKSPSS</sequence>
<dbReference type="Proteomes" id="UP000186922">
    <property type="component" value="Unassembled WGS sequence"/>
</dbReference>
<dbReference type="Pfam" id="PF00620">
    <property type="entry name" value="RhoGAP"/>
    <property type="match status" value="1"/>
</dbReference>
<dbReference type="CDD" id="cd00159">
    <property type="entry name" value="RhoGAP"/>
    <property type="match status" value="1"/>
</dbReference>
<feature type="region of interest" description="Disordered" evidence="1">
    <location>
        <begin position="435"/>
        <end position="461"/>
    </location>
</feature>
<reference evidence="3 4" key="1">
    <citation type="journal article" date="2016" name="Nat. Commun.">
        <title>Extremotolerant tardigrade genome and improved radiotolerance of human cultured cells by tardigrade-unique protein.</title>
        <authorList>
            <person name="Hashimoto T."/>
            <person name="Horikawa D.D."/>
            <person name="Saito Y."/>
            <person name="Kuwahara H."/>
            <person name="Kozuka-Hata H."/>
            <person name="Shin-I T."/>
            <person name="Minakuchi Y."/>
            <person name="Ohishi K."/>
            <person name="Motoyama A."/>
            <person name="Aizu T."/>
            <person name="Enomoto A."/>
            <person name="Kondo K."/>
            <person name="Tanaka S."/>
            <person name="Hara Y."/>
            <person name="Koshikawa S."/>
            <person name="Sagara H."/>
            <person name="Miura T."/>
            <person name="Yokobori S."/>
            <person name="Miyagawa K."/>
            <person name="Suzuki Y."/>
            <person name="Kubo T."/>
            <person name="Oyama M."/>
            <person name="Kohara Y."/>
            <person name="Fujiyama A."/>
            <person name="Arakawa K."/>
            <person name="Katayama T."/>
            <person name="Toyoda A."/>
            <person name="Kunieda T."/>
        </authorList>
    </citation>
    <scope>NUCLEOTIDE SEQUENCE [LARGE SCALE GENOMIC DNA]</scope>
    <source>
        <strain evidence="3 4">YOKOZUNA-1</strain>
    </source>
</reference>
<dbReference type="SMART" id="SM00324">
    <property type="entry name" value="RhoGAP"/>
    <property type="match status" value="1"/>
</dbReference>
<dbReference type="OrthoDB" id="9994905at2759"/>
<evidence type="ECO:0000313" key="3">
    <source>
        <dbReference type="EMBL" id="GAU98187.1"/>
    </source>
</evidence>
<dbReference type="Gene3D" id="1.10.555.10">
    <property type="entry name" value="Rho GTPase activation protein"/>
    <property type="match status" value="1"/>
</dbReference>
<dbReference type="PROSITE" id="PS50238">
    <property type="entry name" value="RHOGAP"/>
    <property type="match status" value="1"/>
</dbReference>
<keyword evidence="4" id="KW-1185">Reference proteome</keyword>
<organism evidence="3 4">
    <name type="scientific">Ramazzottius varieornatus</name>
    <name type="common">Water bear</name>
    <name type="synonym">Tardigrade</name>
    <dbReference type="NCBI Taxonomy" id="947166"/>
    <lineage>
        <taxon>Eukaryota</taxon>
        <taxon>Metazoa</taxon>
        <taxon>Ecdysozoa</taxon>
        <taxon>Tardigrada</taxon>
        <taxon>Eutardigrada</taxon>
        <taxon>Parachela</taxon>
        <taxon>Hypsibioidea</taxon>
        <taxon>Ramazzottiidae</taxon>
        <taxon>Ramazzottius</taxon>
    </lineage>
</organism>
<dbReference type="InterPro" id="IPR008936">
    <property type="entry name" value="Rho_GTPase_activation_prot"/>
</dbReference>
<accession>A0A1D1VEK6</accession>
<evidence type="ECO:0000256" key="1">
    <source>
        <dbReference type="SAM" id="MobiDB-lite"/>
    </source>
</evidence>
<dbReference type="GO" id="GO:0007165">
    <property type="term" value="P:signal transduction"/>
    <property type="evidence" value="ECO:0007669"/>
    <property type="project" value="InterPro"/>
</dbReference>
<dbReference type="AlphaFoldDB" id="A0A1D1VEK6"/>
<evidence type="ECO:0000259" key="2">
    <source>
        <dbReference type="PROSITE" id="PS50238"/>
    </source>
</evidence>
<dbReference type="STRING" id="947166.A0A1D1VEK6"/>
<dbReference type="PANTHER" id="PTHR23179:SF27">
    <property type="entry name" value="RHO GTPASE ACTIVATING PROTEIN AT 71E, ISOFORM D"/>
    <property type="match status" value="1"/>
</dbReference>
<dbReference type="GO" id="GO:0005096">
    <property type="term" value="F:GTPase activator activity"/>
    <property type="evidence" value="ECO:0007669"/>
    <property type="project" value="TreeGrafter"/>
</dbReference>